<dbReference type="Gene3D" id="3.40.50.1000">
    <property type="entry name" value="HAD superfamily/HAD-like"/>
    <property type="match status" value="1"/>
</dbReference>
<dbReference type="RefSeq" id="WP_123186296.1">
    <property type="nucleotide sequence ID" value="NZ_CAOKAH010000011.1"/>
</dbReference>
<dbReference type="EMBL" id="JACHYA010000006">
    <property type="protein sequence ID" value="MBB3171879.1"/>
    <property type="molecule type" value="Genomic_DNA"/>
</dbReference>
<reference evidence="2 3" key="1">
    <citation type="submission" date="2019-04" db="EMBL/GenBank/DDBJ databases">
        <title>Microbes associate with the intestines of laboratory mice.</title>
        <authorList>
            <person name="Navarre W."/>
            <person name="Wong E."/>
            <person name="Huang K.C."/>
            <person name="Tropini C."/>
            <person name="Ng K."/>
            <person name="Yu B."/>
        </authorList>
    </citation>
    <scope>NUCLEOTIDE SEQUENCE [LARGE SCALE GENOMIC DNA]</scope>
    <source>
        <strain evidence="2 3">NM48_B13</strain>
    </source>
</reference>
<accession>A0A3N0A7K6</accession>
<dbReference type="InterPro" id="IPR023214">
    <property type="entry name" value="HAD_sf"/>
</dbReference>
<keyword evidence="2" id="KW-0378">Hydrolase</keyword>
<dbReference type="GO" id="GO:0016787">
    <property type="term" value="F:hydrolase activity"/>
    <property type="evidence" value="ECO:0007669"/>
    <property type="project" value="UniProtKB-KW"/>
</dbReference>
<keyword evidence="3" id="KW-1185">Reference proteome</keyword>
<dbReference type="AlphaFoldDB" id="A0A3N0A7K6"/>
<evidence type="ECO:0000313" key="3">
    <source>
        <dbReference type="Proteomes" id="UP000309454"/>
    </source>
</evidence>
<dbReference type="EMBL" id="SSTM01000004">
    <property type="protein sequence ID" value="TJW10366.1"/>
    <property type="molecule type" value="Genomic_DNA"/>
</dbReference>
<dbReference type="GeneID" id="93357621"/>
<organism evidence="2 3">
    <name type="scientific">Parvibacter caecicola</name>
    <dbReference type="NCBI Taxonomy" id="747645"/>
    <lineage>
        <taxon>Bacteria</taxon>
        <taxon>Bacillati</taxon>
        <taxon>Actinomycetota</taxon>
        <taxon>Coriobacteriia</taxon>
        <taxon>Coriobacteriales</taxon>
        <taxon>Coriobacteriaceae</taxon>
        <taxon>Parvibacter</taxon>
    </lineage>
</organism>
<evidence type="ECO:0000313" key="4">
    <source>
        <dbReference type="Proteomes" id="UP000530850"/>
    </source>
</evidence>
<dbReference type="OrthoDB" id="9809962at2"/>
<dbReference type="Proteomes" id="UP000309454">
    <property type="component" value="Unassembled WGS sequence"/>
</dbReference>
<protein>
    <submittedName>
        <fullName evidence="1">FMN phosphatase YigB (HAD superfamily)</fullName>
    </submittedName>
    <submittedName>
        <fullName evidence="2">HAD family hydrolase</fullName>
    </submittedName>
</protein>
<gene>
    <name evidence="2" type="ORF">E5982_07455</name>
    <name evidence="1" type="ORF">FHR31_001710</name>
</gene>
<sequence>MNETDIIAPASHPYRAVCFDLDGTLLPMDLDAFLSSYYQALGKFAAERGFNSAAVLRGVDAGVRAMLAHDDGTTNHAVFWTAFRNAVDGETGDTDTDWEGIFNQFYEEDFGKLGASTVPNPAADSAVATLLAKGYPLVLTTMPLFPPRAVEWRLRWAGVDSAAFRRMTVYTNSTSVKPKLAYYQENLDALGLAGEEVLMVGNNTVEDLAFMQLGADGFLVTDCLLNPNEMDVNEVRHGTLEQFAQWVETLPTCKNPATSIQP</sequence>
<dbReference type="Proteomes" id="UP000530850">
    <property type="component" value="Unassembled WGS sequence"/>
</dbReference>
<dbReference type="Pfam" id="PF00702">
    <property type="entry name" value="Hydrolase"/>
    <property type="match status" value="1"/>
</dbReference>
<reference evidence="1 4" key="2">
    <citation type="submission" date="2020-08" db="EMBL/GenBank/DDBJ databases">
        <title>Sequencing the genomes of 1000 actinobacteria strains.</title>
        <authorList>
            <person name="Klenk H.-P."/>
        </authorList>
    </citation>
    <scope>NUCLEOTIDE SEQUENCE [LARGE SCALE GENOMIC DNA]</scope>
    <source>
        <strain evidence="1 4">DSM 22242</strain>
    </source>
</reference>
<evidence type="ECO:0000313" key="2">
    <source>
        <dbReference type="EMBL" id="TJW10366.1"/>
    </source>
</evidence>
<proteinExistence type="predicted"/>
<name>A0A3N0A7K6_9ACTN</name>
<dbReference type="InterPro" id="IPR036412">
    <property type="entry name" value="HAD-like_sf"/>
</dbReference>
<dbReference type="SUPFAM" id="SSF56784">
    <property type="entry name" value="HAD-like"/>
    <property type="match status" value="1"/>
</dbReference>
<evidence type="ECO:0000313" key="1">
    <source>
        <dbReference type="EMBL" id="MBB3171879.1"/>
    </source>
</evidence>
<comment type="caution">
    <text evidence="2">The sequence shown here is derived from an EMBL/GenBank/DDBJ whole genome shotgun (WGS) entry which is preliminary data.</text>
</comment>